<gene>
    <name evidence="2" type="ORF">OTI717_LOCUS23973</name>
</gene>
<comment type="caution">
    <text evidence="2">The sequence shown here is derived from an EMBL/GenBank/DDBJ whole genome shotgun (WGS) entry which is preliminary data.</text>
</comment>
<accession>A0A819HWD2</accession>
<dbReference type="AlphaFoldDB" id="A0A819HWD2"/>
<evidence type="ECO:0000313" key="3">
    <source>
        <dbReference type="Proteomes" id="UP000663823"/>
    </source>
</evidence>
<name>A0A819HWD2_9BILA</name>
<organism evidence="2 3">
    <name type="scientific">Rotaria sordida</name>
    <dbReference type="NCBI Taxonomy" id="392033"/>
    <lineage>
        <taxon>Eukaryota</taxon>
        <taxon>Metazoa</taxon>
        <taxon>Spiralia</taxon>
        <taxon>Gnathifera</taxon>
        <taxon>Rotifera</taxon>
        <taxon>Eurotatoria</taxon>
        <taxon>Bdelloidea</taxon>
        <taxon>Philodinida</taxon>
        <taxon>Philodinidae</taxon>
        <taxon>Rotaria</taxon>
    </lineage>
</organism>
<evidence type="ECO:0000313" key="2">
    <source>
        <dbReference type="EMBL" id="CAF3904683.1"/>
    </source>
</evidence>
<dbReference type="EMBL" id="CAJOAX010004407">
    <property type="protein sequence ID" value="CAF3904683.1"/>
    <property type="molecule type" value="Genomic_DNA"/>
</dbReference>
<dbReference type="Proteomes" id="UP000663823">
    <property type="component" value="Unassembled WGS sequence"/>
</dbReference>
<proteinExistence type="predicted"/>
<evidence type="ECO:0000256" key="1">
    <source>
        <dbReference type="SAM" id="MobiDB-lite"/>
    </source>
</evidence>
<protein>
    <submittedName>
        <fullName evidence="2">Uncharacterized protein</fullName>
    </submittedName>
</protein>
<feature type="compositionally biased region" description="Basic and acidic residues" evidence="1">
    <location>
        <begin position="765"/>
        <end position="775"/>
    </location>
</feature>
<sequence length="786" mass="91123">MELDAAQLFENFEEKLNKWRADCHKTIDLFFKRKCQEFYQIIAEKVNKQKKEMIRLQLNVNELIRQQKASLEKIDSLKLDVDHLGQEIILIEYNKCFQINTHPLVIDNNSLNIIESKLPLFNLTTLSSPYAGIYHTYGSWKPLASNNKFLLKHQMPNLCLLDRELRLVKQNVWTHGLIWDMCWSSTLACFIILTLNNVFLLDENKMSIQQVQAIKGQRWYSCTCSDTSLFLSTAKAGSSINEFKISSSIELTKQWQSPDTCTKDEWIYDIVYSNGTLALMIGEQKNKTKRMELRSSMTLDRICESNSASNNTEQTIEKPANSLINPSVSNEQYLAMASNNLITMITPDVDRSIYLKHPILNIFRIYSGNDFIREQIRGIPKLKDCVENTRLYFGPVSAFVNSHFECTLVFKGPDGEFYFGPYGFVRSVDTGFKIENRTVFDLNKDAIINNEFVSLEMTICKLKNSMFESNDKQQITTCQIKRALCDTIIKVDHKLLLSWGIYDKKKKMNKNAKHVTPTKLAKYLKLYTAYLIIRRTHWHADEKRFVPEQDILFCSNAFTPVDSSHHQDRYDYSTNKLQITQLRFSLISSHENINQYYLQVSFTIPELYRCTGLKNKYLEVKILTSSEEESKIHPNYKFMNGQRPIDSKLIPIHEYDSTMMFNITKRTVEDWETDFILHQSLSISSSNSSTLRTVTIDNSSMNCFRIQLQLCHCSNDDFVPYPRSIVVSDPVIDEVTSEEIDTSLSLENDSLTDDSLDQLSTQVKRSFEKEPHERTGSPMLKTQKHA</sequence>
<reference evidence="2" key="1">
    <citation type="submission" date="2021-02" db="EMBL/GenBank/DDBJ databases">
        <authorList>
            <person name="Nowell W R."/>
        </authorList>
    </citation>
    <scope>NUCLEOTIDE SEQUENCE</scope>
</reference>
<feature type="region of interest" description="Disordered" evidence="1">
    <location>
        <begin position="764"/>
        <end position="786"/>
    </location>
</feature>